<accession>A0AAX1ILQ9</accession>
<evidence type="ECO:0008006" key="3">
    <source>
        <dbReference type="Google" id="ProtNLM"/>
    </source>
</evidence>
<reference evidence="1 2" key="1">
    <citation type="submission" date="2020-08" db="EMBL/GenBank/DDBJ databases">
        <title>Phenotypic and transcriptomic analysis of seven clinical Stenotrophomonas maltophilia isolates identify a small set of shared and commonly regulated genes involved in biofilm lifestyle.</title>
        <authorList>
            <person name="Alio I."/>
            <person name="Gudzuhn M."/>
            <person name="Streit W."/>
        </authorList>
    </citation>
    <scope>NUCLEOTIDE SEQUENCE [LARGE SCALE GENOMIC DNA]</scope>
    <source>
        <strain evidence="1 2">UHH_SKK55</strain>
    </source>
</reference>
<organism evidence="1 2">
    <name type="scientific">Stenotrophomonas maltophilia</name>
    <name type="common">Pseudomonas maltophilia</name>
    <name type="synonym">Xanthomonas maltophilia</name>
    <dbReference type="NCBI Taxonomy" id="40324"/>
    <lineage>
        <taxon>Bacteria</taxon>
        <taxon>Pseudomonadati</taxon>
        <taxon>Pseudomonadota</taxon>
        <taxon>Gammaproteobacteria</taxon>
        <taxon>Lysobacterales</taxon>
        <taxon>Lysobacteraceae</taxon>
        <taxon>Stenotrophomonas</taxon>
        <taxon>Stenotrophomonas maltophilia group</taxon>
    </lineage>
</organism>
<protein>
    <recommendedName>
        <fullName evidence="3">Peptidase</fullName>
    </recommendedName>
</protein>
<gene>
    <name evidence="1" type="ORF">GPNADHDJ_04248</name>
</gene>
<proteinExistence type="predicted"/>
<evidence type="ECO:0000313" key="1">
    <source>
        <dbReference type="EMBL" id="QNG79985.1"/>
    </source>
</evidence>
<dbReference type="EMBL" id="CP060025">
    <property type="protein sequence ID" value="QNG79985.1"/>
    <property type="molecule type" value="Genomic_DNA"/>
</dbReference>
<dbReference type="PROSITE" id="PS51257">
    <property type="entry name" value="PROKAR_LIPOPROTEIN"/>
    <property type="match status" value="1"/>
</dbReference>
<dbReference type="AlphaFoldDB" id="A0AAX1ILQ9"/>
<evidence type="ECO:0000313" key="2">
    <source>
        <dbReference type="Proteomes" id="UP000515598"/>
    </source>
</evidence>
<name>A0AAX1ILQ9_STEMA</name>
<sequence length="284" mass="30284">MQRRQPRRTQPGSALALYAGLTAILLATSACQSIQLPPRDLVSPDGGYATLLRGPSSHLKISTVSVLPGPESSEYPNRSIECGWSSVATRLLWADGALSAMQASQLCEAAARSAGLPLQANGQERTPVHYQLTIVSDGGGIWRQLPGPERPGQVVSFWFPSSPDADSLRRRVIATTAHEFQHIATALSGQPRRGRQREPDAYLAGACAQLLIEGTLARANLPGGHDPRADPFLPSAARSSAHAGSTTGAALLRFFGDADTLHINEGGRHLVQHCHETIGFPLQQ</sequence>
<dbReference type="Proteomes" id="UP000515598">
    <property type="component" value="Chromosome"/>
</dbReference>